<dbReference type="AlphaFoldDB" id="A0A1I4F6F1"/>
<dbReference type="EMBL" id="FOSL01000038">
    <property type="protein sequence ID" value="SFL13494.1"/>
    <property type="molecule type" value="Genomic_DNA"/>
</dbReference>
<feature type="region of interest" description="Disordered" evidence="1">
    <location>
        <begin position="1"/>
        <end position="30"/>
    </location>
</feature>
<keyword evidence="3" id="KW-1185">Reference proteome</keyword>
<proteinExistence type="predicted"/>
<gene>
    <name evidence="2" type="ORF">SAMN04488498_13816</name>
</gene>
<name>A0A1I4F6F1_9HYPH</name>
<evidence type="ECO:0000256" key="1">
    <source>
        <dbReference type="SAM" id="MobiDB-lite"/>
    </source>
</evidence>
<sequence length="82" mass="9158">MLESLQAFPDVAKQPPEAETLPAGVPESRTGTAKLGEQLVKQFTISRGRIVAFLGNFHQQFEQLKKSSVVVHSFLLNHRLTR</sequence>
<evidence type="ECO:0000313" key="3">
    <source>
        <dbReference type="Proteomes" id="UP000323300"/>
    </source>
</evidence>
<organism evidence="2 3">
    <name type="scientific">Neomesorhizobium albiziae</name>
    <dbReference type="NCBI Taxonomy" id="335020"/>
    <lineage>
        <taxon>Bacteria</taxon>
        <taxon>Pseudomonadati</taxon>
        <taxon>Pseudomonadota</taxon>
        <taxon>Alphaproteobacteria</taxon>
        <taxon>Hyphomicrobiales</taxon>
        <taxon>Phyllobacteriaceae</taxon>
        <taxon>Neomesorhizobium</taxon>
    </lineage>
</organism>
<reference evidence="2 3" key="1">
    <citation type="submission" date="2016-10" db="EMBL/GenBank/DDBJ databases">
        <authorList>
            <person name="Varghese N."/>
            <person name="Submissions S."/>
        </authorList>
    </citation>
    <scope>NUCLEOTIDE SEQUENCE [LARGE SCALE GENOMIC DNA]</scope>
    <source>
        <strain evidence="2 3">DSM 21822</strain>
    </source>
</reference>
<accession>A0A1I4F6F1</accession>
<evidence type="ECO:0000313" key="2">
    <source>
        <dbReference type="EMBL" id="SFL13494.1"/>
    </source>
</evidence>
<dbReference type="Proteomes" id="UP000323300">
    <property type="component" value="Unassembled WGS sequence"/>
</dbReference>
<protein>
    <submittedName>
        <fullName evidence="2">Uncharacterized protein</fullName>
    </submittedName>
</protein>